<comment type="caution">
    <text evidence="1">The sequence shown here is derived from an EMBL/GenBank/DDBJ whole genome shotgun (WGS) entry which is preliminary data.</text>
</comment>
<keyword evidence="2" id="KW-1185">Reference proteome</keyword>
<reference evidence="1" key="1">
    <citation type="submission" date="2019-08" db="EMBL/GenBank/DDBJ databases">
        <title>The genome of the North American firefly Photinus pyralis.</title>
        <authorList>
            <consortium name="Photinus pyralis genome working group"/>
            <person name="Fallon T.R."/>
            <person name="Sander Lower S.E."/>
            <person name="Weng J.-K."/>
        </authorList>
    </citation>
    <scope>NUCLEOTIDE SEQUENCE</scope>
    <source>
        <strain evidence="1">TRF0915ILg1</strain>
        <tissue evidence="1">Whole body</tissue>
    </source>
</reference>
<dbReference type="EMBL" id="VTPC01089915">
    <property type="protein sequence ID" value="KAF2885562.1"/>
    <property type="molecule type" value="Genomic_DNA"/>
</dbReference>
<dbReference type="Proteomes" id="UP000801492">
    <property type="component" value="Unassembled WGS sequence"/>
</dbReference>
<name>A0A8K0CKD4_IGNLU</name>
<gene>
    <name evidence="1" type="ORF">ILUMI_20630</name>
</gene>
<sequence>MHISCYYRSATHDGLDQRCITDPDSVPGNSVIDCESYCTSKRVEFKDPKDRVQSMHRGCSDKPEYVNQVIEDSTFRSYYRVCQSDLCNGGSGKSFSNIGGIIGDAGDDIVLLVPGTGTKNNSASLSFFTILLIISVIMCNLV</sequence>
<accession>A0A8K0CKD4</accession>
<dbReference type="AlphaFoldDB" id="A0A8K0CKD4"/>
<proteinExistence type="predicted"/>
<dbReference type="OrthoDB" id="6331233at2759"/>
<organism evidence="1 2">
    <name type="scientific">Ignelater luminosus</name>
    <name type="common">Cucubano</name>
    <name type="synonym">Pyrophorus luminosus</name>
    <dbReference type="NCBI Taxonomy" id="2038154"/>
    <lineage>
        <taxon>Eukaryota</taxon>
        <taxon>Metazoa</taxon>
        <taxon>Ecdysozoa</taxon>
        <taxon>Arthropoda</taxon>
        <taxon>Hexapoda</taxon>
        <taxon>Insecta</taxon>
        <taxon>Pterygota</taxon>
        <taxon>Neoptera</taxon>
        <taxon>Endopterygota</taxon>
        <taxon>Coleoptera</taxon>
        <taxon>Polyphaga</taxon>
        <taxon>Elateriformia</taxon>
        <taxon>Elateroidea</taxon>
        <taxon>Elateridae</taxon>
        <taxon>Agrypninae</taxon>
        <taxon>Pyrophorini</taxon>
        <taxon>Ignelater</taxon>
    </lineage>
</organism>
<protein>
    <submittedName>
        <fullName evidence="1">Uncharacterized protein</fullName>
    </submittedName>
</protein>
<evidence type="ECO:0000313" key="1">
    <source>
        <dbReference type="EMBL" id="KAF2885562.1"/>
    </source>
</evidence>
<evidence type="ECO:0000313" key="2">
    <source>
        <dbReference type="Proteomes" id="UP000801492"/>
    </source>
</evidence>